<dbReference type="GO" id="GO:0016020">
    <property type="term" value="C:membrane"/>
    <property type="evidence" value="ECO:0007669"/>
    <property type="project" value="InterPro"/>
</dbReference>
<dbReference type="AlphaFoldDB" id="A0A1H2F294"/>
<dbReference type="PANTHER" id="PTHR30035">
    <property type="entry name" value="LIPOPROTEIN VACJ-RELATED"/>
    <property type="match status" value="1"/>
</dbReference>
<dbReference type="InterPro" id="IPR007428">
    <property type="entry name" value="MlaA"/>
</dbReference>
<feature type="chain" id="PRO_5009273524" evidence="3">
    <location>
        <begin position="26"/>
        <end position="264"/>
    </location>
</feature>
<dbReference type="OrthoDB" id="9785326at2"/>
<evidence type="ECO:0000256" key="2">
    <source>
        <dbReference type="ARBA" id="ARBA00022729"/>
    </source>
</evidence>
<evidence type="ECO:0000256" key="1">
    <source>
        <dbReference type="ARBA" id="ARBA00010634"/>
    </source>
</evidence>
<evidence type="ECO:0000256" key="3">
    <source>
        <dbReference type="SAM" id="SignalP"/>
    </source>
</evidence>
<keyword evidence="4" id="KW-0449">Lipoprotein</keyword>
<protein>
    <submittedName>
        <fullName evidence="4">Phospholipid-binding lipoprotein MlaA</fullName>
    </submittedName>
</protein>
<dbReference type="PRINTS" id="PR01805">
    <property type="entry name" value="VACJLIPOPROT"/>
</dbReference>
<dbReference type="GO" id="GO:0120010">
    <property type="term" value="P:intermembrane phospholipid transfer"/>
    <property type="evidence" value="ECO:0007669"/>
    <property type="project" value="TreeGrafter"/>
</dbReference>
<keyword evidence="5" id="KW-1185">Reference proteome</keyword>
<evidence type="ECO:0000313" key="4">
    <source>
        <dbReference type="EMBL" id="SDU01058.1"/>
    </source>
</evidence>
<dbReference type="RefSeq" id="WP_092385102.1">
    <property type="nucleotide sequence ID" value="NZ_LT629787.1"/>
</dbReference>
<feature type="signal peptide" evidence="3">
    <location>
        <begin position="1"/>
        <end position="25"/>
    </location>
</feature>
<dbReference type="Proteomes" id="UP000243924">
    <property type="component" value="Chromosome I"/>
</dbReference>
<accession>A0A1H2F294</accession>
<gene>
    <name evidence="4" type="ORF">SAMN05216210_1204</name>
</gene>
<dbReference type="PANTHER" id="PTHR30035:SF3">
    <property type="entry name" value="INTERMEMBRANE PHOSPHOLIPID TRANSPORT SYSTEM LIPOPROTEIN MLAA"/>
    <property type="match status" value="1"/>
</dbReference>
<evidence type="ECO:0000313" key="5">
    <source>
        <dbReference type="Proteomes" id="UP000243924"/>
    </source>
</evidence>
<name>A0A1H2F294_9GAMM</name>
<dbReference type="Pfam" id="PF04333">
    <property type="entry name" value="MlaA"/>
    <property type="match status" value="1"/>
</dbReference>
<keyword evidence="2 3" id="KW-0732">Signal</keyword>
<dbReference type="STRING" id="1434072.SAMN05216210_1204"/>
<reference evidence="5" key="1">
    <citation type="submission" date="2016-10" db="EMBL/GenBank/DDBJ databases">
        <authorList>
            <person name="Varghese N."/>
            <person name="Submissions S."/>
        </authorList>
    </citation>
    <scope>NUCLEOTIDE SEQUENCE [LARGE SCALE GENOMIC DNA]</scope>
    <source>
        <strain evidence="5">CECT 8338</strain>
    </source>
</reference>
<dbReference type="EMBL" id="LT629787">
    <property type="protein sequence ID" value="SDU01058.1"/>
    <property type="molecule type" value="Genomic_DNA"/>
</dbReference>
<sequence length="264" mass="30066">MRRTANGFCCIAVLLLGLLPASLVAEQQPTEPTTPAFRDPLQELDIEYNTNDWEFERSSLLALDVYDPFEIINRRTYRFNARFDEYIYLPALEGYRTVTPRPVRQGVSNVFNNLADIPHLANSTLQGQGEKAMRTTARLLLNSTLGIVGIFDVAEKMGLPQEKEDFGQTLANYGVPPGPYLVLPLLGPSTLRDTSGLAVDWSIEDRVNYLGSRDTMNQHSWPYGLYALDLRKQNGFRYGALDSPFEYDQVRYLYIKLRELQTRN</sequence>
<comment type="similarity">
    <text evidence="1">Belongs to the MlaA family.</text>
</comment>
<proteinExistence type="inferred from homology"/>
<organism evidence="4 5">
    <name type="scientific">Halopseudomonas salegens</name>
    <dbReference type="NCBI Taxonomy" id="1434072"/>
    <lineage>
        <taxon>Bacteria</taxon>
        <taxon>Pseudomonadati</taxon>
        <taxon>Pseudomonadota</taxon>
        <taxon>Gammaproteobacteria</taxon>
        <taxon>Pseudomonadales</taxon>
        <taxon>Pseudomonadaceae</taxon>
        <taxon>Halopseudomonas</taxon>
    </lineage>
</organism>